<dbReference type="KEGG" id="scn:Solca_0972"/>
<dbReference type="HOGENOM" id="CLU_042529_1_0_10"/>
<dbReference type="Pfam" id="PF14289">
    <property type="entry name" value="DUF4369"/>
    <property type="match status" value="1"/>
</dbReference>
<dbReference type="OrthoDB" id="9794348at2"/>
<comment type="subcellular location">
    <subcellularLocation>
        <location evidence="1">Cell envelope</location>
    </subcellularLocation>
</comment>
<evidence type="ECO:0000313" key="6">
    <source>
        <dbReference type="EMBL" id="AFD06084.1"/>
    </source>
</evidence>
<proteinExistence type="predicted"/>
<dbReference type="Gene3D" id="3.40.30.10">
    <property type="entry name" value="Glutaredoxin"/>
    <property type="match status" value="1"/>
</dbReference>
<keyword evidence="2" id="KW-0201">Cytochrome c-type biogenesis</keyword>
<keyword evidence="6" id="KW-0413">Isomerase</keyword>
<accession>H8KPX5</accession>
<dbReference type="GO" id="GO:0030313">
    <property type="term" value="C:cell envelope"/>
    <property type="evidence" value="ECO:0007669"/>
    <property type="project" value="UniProtKB-SubCell"/>
</dbReference>
<keyword evidence="3" id="KW-1015">Disulfide bond</keyword>
<evidence type="ECO:0000259" key="5">
    <source>
        <dbReference type="PROSITE" id="PS51352"/>
    </source>
</evidence>
<evidence type="ECO:0000256" key="1">
    <source>
        <dbReference type="ARBA" id="ARBA00004196"/>
    </source>
</evidence>
<keyword evidence="7" id="KW-1185">Reference proteome</keyword>
<organism evidence="6 7">
    <name type="scientific">Solitalea canadensis (strain ATCC 29591 / DSM 3403 / JCM 21819 / LMG 8368 / NBRC 15130 / NCIMB 12057 / USAM 9D)</name>
    <name type="common">Flexibacter canadensis</name>
    <dbReference type="NCBI Taxonomy" id="929556"/>
    <lineage>
        <taxon>Bacteria</taxon>
        <taxon>Pseudomonadati</taxon>
        <taxon>Bacteroidota</taxon>
        <taxon>Sphingobacteriia</taxon>
        <taxon>Sphingobacteriales</taxon>
        <taxon>Sphingobacteriaceae</taxon>
        <taxon>Solitalea</taxon>
    </lineage>
</organism>
<dbReference type="eggNOG" id="COG0526">
    <property type="taxonomic scope" value="Bacteria"/>
</dbReference>
<dbReference type="InterPro" id="IPR025380">
    <property type="entry name" value="DUF4369"/>
</dbReference>
<evidence type="ECO:0000313" key="7">
    <source>
        <dbReference type="Proteomes" id="UP000007590"/>
    </source>
</evidence>
<dbReference type="PANTHER" id="PTHR42852:SF6">
    <property type="entry name" value="THIOL:DISULFIDE INTERCHANGE PROTEIN DSBE"/>
    <property type="match status" value="1"/>
</dbReference>
<dbReference type="EMBL" id="CP003349">
    <property type="protein sequence ID" value="AFD06084.1"/>
    <property type="molecule type" value="Genomic_DNA"/>
</dbReference>
<dbReference type="InterPro" id="IPR013740">
    <property type="entry name" value="Redoxin"/>
</dbReference>
<dbReference type="InterPro" id="IPR050553">
    <property type="entry name" value="Thioredoxin_ResA/DsbE_sf"/>
</dbReference>
<evidence type="ECO:0000256" key="2">
    <source>
        <dbReference type="ARBA" id="ARBA00022748"/>
    </source>
</evidence>
<evidence type="ECO:0000256" key="4">
    <source>
        <dbReference type="ARBA" id="ARBA00023284"/>
    </source>
</evidence>
<dbReference type="Pfam" id="PF08534">
    <property type="entry name" value="Redoxin"/>
    <property type="match status" value="1"/>
</dbReference>
<dbReference type="Proteomes" id="UP000007590">
    <property type="component" value="Chromosome"/>
</dbReference>
<dbReference type="CDD" id="cd02966">
    <property type="entry name" value="TlpA_like_family"/>
    <property type="match status" value="1"/>
</dbReference>
<dbReference type="GO" id="GO:0016853">
    <property type="term" value="F:isomerase activity"/>
    <property type="evidence" value="ECO:0007669"/>
    <property type="project" value="UniProtKB-KW"/>
</dbReference>
<dbReference type="PROSITE" id="PS51352">
    <property type="entry name" value="THIOREDOXIN_2"/>
    <property type="match status" value="1"/>
</dbReference>
<dbReference type="GO" id="GO:0017004">
    <property type="term" value="P:cytochrome complex assembly"/>
    <property type="evidence" value="ECO:0007669"/>
    <property type="project" value="UniProtKB-KW"/>
</dbReference>
<reference evidence="6" key="1">
    <citation type="submission" date="2012-02" db="EMBL/GenBank/DDBJ databases">
        <title>The complete genome of Solitalea canadensis DSM 3403.</title>
        <authorList>
            <consortium name="US DOE Joint Genome Institute (JGI-PGF)"/>
            <person name="Lucas S."/>
            <person name="Copeland A."/>
            <person name="Lapidus A."/>
            <person name="Glavina del Rio T."/>
            <person name="Dalin E."/>
            <person name="Tice H."/>
            <person name="Bruce D."/>
            <person name="Goodwin L."/>
            <person name="Pitluck S."/>
            <person name="Peters L."/>
            <person name="Ovchinnikova G."/>
            <person name="Lu M."/>
            <person name="Kyrpides N."/>
            <person name="Mavromatis K."/>
            <person name="Ivanova N."/>
            <person name="Brettin T."/>
            <person name="Detter J.C."/>
            <person name="Han C."/>
            <person name="Larimer F."/>
            <person name="Land M."/>
            <person name="Hauser L."/>
            <person name="Markowitz V."/>
            <person name="Cheng J.-F."/>
            <person name="Hugenholtz P."/>
            <person name="Woyke T."/>
            <person name="Wu D."/>
            <person name="Spring S."/>
            <person name="Schroeder M."/>
            <person name="Kopitz M."/>
            <person name="Brambilla E."/>
            <person name="Klenk H.-P."/>
            <person name="Eisen J.A."/>
        </authorList>
    </citation>
    <scope>NUCLEOTIDE SEQUENCE</scope>
    <source>
        <strain evidence="6">DSM 3403</strain>
    </source>
</reference>
<dbReference type="STRING" id="929556.Solca_0972"/>
<dbReference type="PANTHER" id="PTHR42852">
    <property type="entry name" value="THIOL:DISULFIDE INTERCHANGE PROTEIN DSBE"/>
    <property type="match status" value="1"/>
</dbReference>
<dbReference type="GO" id="GO:0016491">
    <property type="term" value="F:oxidoreductase activity"/>
    <property type="evidence" value="ECO:0007669"/>
    <property type="project" value="InterPro"/>
</dbReference>
<dbReference type="SUPFAM" id="SSF52833">
    <property type="entry name" value="Thioredoxin-like"/>
    <property type="match status" value="1"/>
</dbReference>
<feature type="domain" description="Thioredoxin" evidence="5">
    <location>
        <begin position="257"/>
        <end position="401"/>
    </location>
</feature>
<dbReference type="RefSeq" id="WP_014679312.1">
    <property type="nucleotide sequence ID" value="NC_017770.1"/>
</dbReference>
<sequence>MTRLFLVIISIFIFSSFKLEPGFTILGSISGNAEGMKVYLESDGFSDSKRIDSAIISNGKFSLKGTLKSSALCRVIIDRTPKGQKSAQSNWLMSRFYLENSAITFSGHMDSLPTYYYNKNRVVRKPVITGSEPQRLLEEFEASIVDLRKQQRALNDEYMKVYHLPAISGTFNTREGVSLYRKEKEVSKQVRKEVWKFIQENSSSVVAFDKAREYFYGLEVQLTIAEIDSLITIVESGYKNAEQVATFKKEAEVAKKTAIGVKYQDMALLNQDGKKLLISSQFPKGGYTLLEFWASWCGPCRGEIPHLREVNKHYKDKGFTIVSISIDEKEQAWKKAMKEENMIWPQLNDRGGFKGESVKAYNITGVPYCLLLDKEGKIIQVGLRGAGLDAALEDIYGTVEN</sequence>
<dbReference type="PROSITE" id="PS00194">
    <property type="entry name" value="THIOREDOXIN_1"/>
    <property type="match status" value="1"/>
</dbReference>
<evidence type="ECO:0000256" key="3">
    <source>
        <dbReference type="ARBA" id="ARBA00023157"/>
    </source>
</evidence>
<dbReference type="AlphaFoldDB" id="H8KPX5"/>
<protein>
    <submittedName>
        <fullName evidence="6">Thiol-disulfide isomerase-like thioredoxin</fullName>
    </submittedName>
</protein>
<keyword evidence="4" id="KW-0676">Redox-active center</keyword>
<dbReference type="InterPro" id="IPR036249">
    <property type="entry name" value="Thioredoxin-like_sf"/>
</dbReference>
<gene>
    <name evidence="6" type="ordered locus">Solca_0972</name>
</gene>
<name>H8KPX5_SOLCM</name>
<dbReference type="InterPro" id="IPR013766">
    <property type="entry name" value="Thioredoxin_domain"/>
</dbReference>
<dbReference type="InterPro" id="IPR017937">
    <property type="entry name" value="Thioredoxin_CS"/>
</dbReference>